<evidence type="ECO:0000256" key="2">
    <source>
        <dbReference type="ARBA" id="ARBA00022692"/>
    </source>
</evidence>
<dbReference type="GO" id="GO:0016020">
    <property type="term" value="C:membrane"/>
    <property type="evidence" value="ECO:0007669"/>
    <property type="project" value="UniProtKB-SubCell"/>
</dbReference>
<dbReference type="GO" id="GO:0071944">
    <property type="term" value="C:cell periphery"/>
    <property type="evidence" value="ECO:0007669"/>
    <property type="project" value="UniProtKB-ARBA"/>
</dbReference>
<feature type="signal peptide" evidence="7">
    <location>
        <begin position="1"/>
        <end position="23"/>
    </location>
</feature>
<feature type="region of interest" description="Disordered" evidence="5">
    <location>
        <begin position="153"/>
        <end position="206"/>
    </location>
</feature>
<keyword evidence="9" id="KW-1185">Reference proteome</keyword>
<dbReference type="Proteomes" id="UP001303760">
    <property type="component" value="Unassembled WGS sequence"/>
</dbReference>
<dbReference type="PANTHER" id="PTHR15549">
    <property type="entry name" value="PAIRED IMMUNOGLOBULIN-LIKE TYPE 2 RECEPTOR"/>
    <property type="match status" value="1"/>
</dbReference>
<evidence type="ECO:0000256" key="4">
    <source>
        <dbReference type="ARBA" id="ARBA00023136"/>
    </source>
</evidence>
<dbReference type="EMBL" id="MU860531">
    <property type="protein sequence ID" value="KAK4233538.1"/>
    <property type="molecule type" value="Genomic_DNA"/>
</dbReference>
<evidence type="ECO:0000256" key="5">
    <source>
        <dbReference type="SAM" id="MobiDB-lite"/>
    </source>
</evidence>
<feature type="chain" id="PRO_5042972790" evidence="7">
    <location>
        <begin position="24"/>
        <end position="324"/>
    </location>
</feature>
<evidence type="ECO:0000256" key="3">
    <source>
        <dbReference type="ARBA" id="ARBA00022989"/>
    </source>
</evidence>
<evidence type="ECO:0000313" key="8">
    <source>
        <dbReference type="EMBL" id="KAK4233538.1"/>
    </source>
</evidence>
<evidence type="ECO:0000256" key="1">
    <source>
        <dbReference type="ARBA" id="ARBA00004167"/>
    </source>
</evidence>
<gene>
    <name evidence="8" type="ORF">C8A03DRAFT_38742</name>
</gene>
<dbReference type="InterPro" id="IPR051694">
    <property type="entry name" value="Immunoregulatory_rcpt-like"/>
</dbReference>
<name>A0AAN7H728_9PEZI</name>
<evidence type="ECO:0000256" key="6">
    <source>
        <dbReference type="SAM" id="Phobius"/>
    </source>
</evidence>
<dbReference type="AlphaFoldDB" id="A0AAN7H728"/>
<keyword evidence="3 6" id="KW-1133">Transmembrane helix</keyword>
<evidence type="ECO:0000313" key="9">
    <source>
        <dbReference type="Proteomes" id="UP001303760"/>
    </source>
</evidence>
<proteinExistence type="predicted"/>
<comment type="subcellular location">
    <subcellularLocation>
        <location evidence="1">Membrane</location>
        <topology evidence="1">Single-pass membrane protein</topology>
    </subcellularLocation>
</comment>
<reference evidence="8" key="1">
    <citation type="journal article" date="2023" name="Mol. Phylogenet. Evol.">
        <title>Genome-scale phylogeny and comparative genomics of the fungal order Sordariales.</title>
        <authorList>
            <person name="Hensen N."/>
            <person name="Bonometti L."/>
            <person name="Westerberg I."/>
            <person name="Brannstrom I.O."/>
            <person name="Guillou S."/>
            <person name="Cros-Aarteil S."/>
            <person name="Calhoun S."/>
            <person name="Haridas S."/>
            <person name="Kuo A."/>
            <person name="Mondo S."/>
            <person name="Pangilinan J."/>
            <person name="Riley R."/>
            <person name="LaButti K."/>
            <person name="Andreopoulos B."/>
            <person name="Lipzen A."/>
            <person name="Chen C."/>
            <person name="Yan M."/>
            <person name="Daum C."/>
            <person name="Ng V."/>
            <person name="Clum A."/>
            <person name="Steindorff A."/>
            <person name="Ohm R.A."/>
            <person name="Martin F."/>
            <person name="Silar P."/>
            <person name="Natvig D.O."/>
            <person name="Lalanne C."/>
            <person name="Gautier V."/>
            <person name="Ament-Velasquez S.L."/>
            <person name="Kruys A."/>
            <person name="Hutchinson M.I."/>
            <person name="Powell A.J."/>
            <person name="Barry K."/>
            <person name="Miller A.N."/>
            <person name="Grigoriev I.V."/>
            <person name="Debuchy R."/>
            <person name="Gladieux P."/>
            <person name="Hiltunen Thoren M."/>
            <person name="Johannesson H."/>
        </authorList>
    </citation>
    <scope>NUCLEOTIDE SEQUENCE</scope>
    <source>
        <strain evidence="8">CBS 532.94</strain>
    </source>
</reference>
<feature type="compositionally biased region" description="Low complexity" evidence="5">
    <location>
        <begin position="155"/>
        <end position="184"/>
    </location>
</feature>
<feature type="compositionally biased region" description="Low complexity" evidence="5">
    <location>
        <begin position="192"/>
        <end position="206"/>
    </location>
</feature>
<protein>
    <submittedName>
        <fullName evidence="8">Uncharacterized protein</fullName>
    </submittedName>
</protein>
<accession>A0AAN7H728</accession>
<comment type="caution">
    <text evidence="8">The sequence shown here is derived from an EMBL/GenBank/DDBJ whole genome shotgun (WGS) entry which is preliminary data.</text>
</comment>
<feature type="transmembrane region" description="Helical" evidence="6">
    <location>
        <begin position="209"/>
        <end position="233"/>
    </location>
</feature>
<evidence type="ECO:0000256" key="7">
    <source>
        <dbReference type="SAM" id="SignalP"/>
    </source>
</evidence>
<organism evidence="8 9">
    <name type="scientific">Achaetomium macrosporum</name>
    <dbReference type="NCBI Taxonomy" id="79813"/>
    <lineage>
        <taxon>Eukaryota</taxon>
        <taxon>Fungi</taxon>
        <taxon>Dikarya</taxon>
        <taxon>Ascomycota</taxon>
        <taxon>Pezizomycotina</taxon>
        <taxon>Sordariomycetes</taxon>
        <taxon>Sordariomycetidae</taxon>
        <taxon>Sordariales</taxon>
        <taxon>Chaetomiaceae</taxon>
        <taxon>Achaetomium</taxon>
    </lineage>
</organism>
<keyword evidence="4 6" id="KW-0472">Membrane</keyword>
<keyword evidence="7" id="KW-0732">Signal</keyword>
<keyword evidence="2 6" id="KW-0812">Transmembrane</keyword>
<sequence length="324" mass="33946">MKAFNPFASSSLVLFTHILLCHAICYYPSGDVAPQDLPCQDETDQAACCGPAYICLSNGICKSSGLEKQLPNQALYVRGSCTDKDWRSSKCPSFCVDPEKGHKLDGGIGIKKCPNRDDDTYYCDDGQPFDCDTLENILSFQGTPTVMTTIGVARSTQSSTTTTPTSSTLSSPTTPLTTQNSNPTESAVPAESSTSGAPQPSGSQQSNGLTIGLAVAVPIGVLGLAAAGLTFFWSRRKLKRATNAGGAQGGTTTATNATTAAMEQAPPNKNEGPVGGYVNGYMYYPHKAPEPGPAVAEAWVPPAELPGATGLHPAAWELPGRNRY</sequence>
<reference evidence="8" key="2">
    <citation type="submission" date="2023-05" db="EMBL/GenBank/DDBJ databases">
        <authorList>
            <consortium name="Lawrence Berkeley National Laboratory"/>
            <person name="Steindorff A."/>
            <person name="Hensen N."/>
            <person name="Bonometti L."/>
            <person name="Westerberg I."/>
            <person name="Brannstrom I.O."/>
            <person name="Guillou S."/>
            <person name="Cros-Aarteil S."/>
            <person name="Calhoun S."/>
            <person name="Haridas S."/>
            <person name="Kuo A."/>
            <person name="Mondo S."/>
            <person name="Pangilinan J."/>
            <person name="Riley R."/>
            <person name="Labutti K."/>
            <person name="Andreopoulos B."/>
            <person name="Lipzen A."/>
            <person name="Chen C."/>
            <person name="Yanf M."/>
            <person name="Daum C."/>
            <person name="Ng V."/>
            <person name="Clum A."/>
            <person name="Ohm R."/>
            <person name="Martin F."/>
            <person name="Silar P."/>
            <person name="Natvig D."/>
            <person name="Lalanne C."/>
            <person name="Gautier V."/>
            <person name="Ament-Velasquez S.L."/>
            <person name="Kruys A."/>
            <person name="Hutchinson M.I."/>
            <person name="Powell A.J."/>
            <person name="Barry K."/>
            <person name="Miller A.N."/>
            <person name="Grigoriev I.V."/>
            <person name="Debuchy R."/>
            <person name="Gladieux P."/>
            <person name="Thoren M.H."/>
            <person name="Johannesson H."/>
        </authorList>
    </citation>
    <scope>NUCLEOTIDE SEQUENCE</scope>
    <source>
        <strain evidence="8">CBS 532.94</strain>
    </source>
</reference>